<feature type="region of interest" description="Disordered" evidence="1">
    <location>
        <begin position="63"/>
        <end position="178"/>
    </location>
</feature>
<name>A0A914Y1W2_9BILA</name>
<accession>A0A914Y1W2</accession>
<dbReference type="AlphaFoldDB" id="A0A914Y1W2"/>
<dbReference type="WBParaSite" id="PSU_v2.g12770.t1">
    <property type="protein sequence ID" value="PSU_v2.g12770.t1"/>
    <property type="gene ID" value="PSU_v2.g12770"/>
</dbReference>
<proteinExistence type="predicted"/>
<feature type="chain" id="PRO_5037800744" evidence="2">
    <location>
        <begin position="20"/>
        <end position="178"/>
    </location>
</feature>
<feature type="compositionally biased region" description="Low complexity" evidence="1">
    <location>
        <begin position="159"/>
        <end position="172"/>
    </location>
</feature>
<feature type="compositionally biased region" description="Polar residues" evidence="1">
    <location>
        <begin position="113"/>
        <end position="126"/>
    </location>
</feature>
<evidence type="ECO:0000313" key="4">
    <source>
        <dbReference type="WBParaSite" id="PSU_v2.g12770.t1"/>
    </source>
</evidence>
<sequence length="178" mass="18789">MQTLIYILLFCIYSVFINAQGPYGPMPNMGGYGGQAPLPLPPPLPPMMQGGYGYGGGGGGGNGMEEYGNQQLGAYGNHPIPHGYGPKPFPQGPSQNGMGAYGNPEMQPYGRNFESSQQNYGLNSGGYNKPPQQVGFGDHGIQEGFGFEGFKESNDDESSTASSTLKSSDTSDFTNSHP</sequence>
<evidence type="ECO:0000256" key="1">
    <source>
        <dbReference type="SAM" id="MobiDB-lite"/>
    </source>
</evidence>
<protein>
    <submittedName>
        <fullName evidence="4">Uncharacterized protein</fullName>
    </submittedName>
</protein>
<keyword evidence="3" id="KW-1185">Reference proteome</keyword>
<keyword evidence="2" id="KW-0732">Signal</keyword>
<evidence type="ECO:0000313" key="3">
    <source>
        <dbReference type="Proteomes" id="UP000887577"/>
    </source>
</evidence>
<evidence type="ECO:0000256" key="2">
    <source>
        <dbReference type="SAM" id="SignalP"/>
    </source>
</evidence>
<reference evidence="4" key="1">
    <citation type="submission" date="2022-11" db="UniProtKB">
        <authorList>
            <consortium name="WormBaseParasite"/>
        </authorList>
    </citation>
    <scope>IDENTIFICATION</scope>
</reference>
<organism evidence="3 4">
    <name type="scientific">Panagrolaimus superbus</name>
    <dbReference type="NCBI Taxonomy" id="310955"/>
    <lineage>
        <taxon>Eukaryota</taxon>
        <taxon>Metazoa</taxon>
        <taxon>Ecdysozoa</taxon>
        <taxon>Nematoda</taxon>
        <taxon>Chromadorea</taxon>
        <taxon>Rhabditida</taxon>
        <taxon>Tylenchina</taxon>
        <taxon>Panagrolaimomorpha</taxon>
        <taxon>Panagrolaimoidea</taxon>
        <taxon>Panagrolaimidae</taxon>
        <taxon>Panagrolaimus</taxon>
    </lineage>
</organism>
<feature type="signal peptide" evidence="2">
    <location>
        <begin position="1"/>
        <end position="19"/>
    </location>
</feature>
<dbReference type="Proteomes" id="UP000887577">
    <property type="component" value="Unplaced"/>
</dbReference>